<evidence type="ECO:0000259" key="12">
    <source>
        <dbReference type="Pfam" id="PF05970"/>
    </source>
</evidence>
<dbReference type="PANTHER" id="PTHR47642:SF5">
    <property type="entry name" value="ATP-DEPENDENT DNA HELICASE"/>
    <property type="match status" value="1"/>
</dbReference>
<feature type="compositionally biased region" description="Acidic residues" evidence="10">
    <location>
        <begin position="1640"/>
        <end position="1649"/>
    </location>
</feature>
<keyword evidence="3 9" id="KW-0378">Hydrolase</keyword>
<dbReference type="InterPro" id="IPR049163">
    <property type="entry name" value="Pif1-like_2B_dom"/>
</dbReference>
<feature type="domain" description="Endonuclease/exonuclease/phosphatase" evidence="11">
    <location>
        <begin position="2589"/>
        <end position="2777"/>
    </location>
</feature>
<dbReference type="GO" id="GO:0000723">
    <property type="term" value="P:telomere maintenance"/>
    <property type="evidence" value="ECO:0007669"/>
    <property type="project" value="InterPro"/>
</dbReference>
<evidence type="ECO:0000256" key="2">
    <source>
        <dbReference type="ARBA" id="ARBA00022763"/>
    </source>
</evidence>
<reference evidence="16 17" key="1">
    <citation type="journal article" date="2021" name="Sci. Rep.">
        <title>Chromosome anchoring in Senegalese sole (Solea senegalensis) reveals sex-associated markers and genome rearrangements in flatfish.</title>
        <authorList>
            <person name="Guerrero-Cozar I."/>
            <person name="Gomez-Garrido J."/>
            <person name="Berbel C."/>
            <person name="Martinez-Blanch J.F."/>
            <person name="Alioto T."/>
            <person name="Claros M.G."/>
            <person name="Gagnaire P.A."/>
            <person name="Manchado M."/>
        </authorList>
    </citation>
    <scope>NUCLEOTIDE SEQUENCE [LARGE SCALE GENOMIC DNA]</scope>
    <source>
        <strain evidence="16">Sse05_10M</strain>
    </source>
</reference>
<feature type="region of interest" description="Disordered" evidence="10">
    <location>
        <begin position="743"/>
        <end position="762"/>
    </location>
</feature>
<keyword evidence="2 9" id="KW-0227">DNA damage</keyword>
<keyword evidence="6" id="KW-0238">DNA-binding</keyword>
<organism evidence="16 17">
    <name type="scientific">Solea senegalensis</name>
    <name type="common">Senegalese sole</name>
    <dbReference type="NCBI Taxonomy" id="28829"/>
    <lineage>
        <taxon>Eukaryota</taxon>
        <taxon>Metazoa</taxon>
        <taxon>Chordata</taxon>
        <taxon>Craniata</taxon>
        <taxon>Vertebrata</taxon>
        <taxon>Euteleostomi</taxon>
        <taxon>Actinopterygii</taxon>
        <taxon>Neopterygii</taxon>
        <taxon>Teleostei</taxon>
        <taxon>Neoteleostei</taxon>
        <taxon>Acanthomorphata</taxon>
        <taxon>Carangaria</taxon>
        <taxon>Pleuronectiformes</taxon>
        <taxon>Pleuronectoidei</taxon>
        <taxon>Soleidae</taxon>
        <taxon>Solea</taxon>
    </lineage>
</organism>
<keyword evidence="5 9" id="KW-0067">ATP-binding</keyword>
<evidence type="ECO:0000256" key="8">
    <source>
        <dbReference type="ARBA" id="ARBA00023235"/>
    </source>
</evidence>
<dbReference type="EC" id="5.6.2.3" evidence="9"/>
<feature type="domain" description="Helitron helicase-like" evidence="13">
    <location>
        <begin position="1359"/>
        <end position="1558"/>
    </location>
</feature>
<feature type="compositionally biased region" description="Low complexity" evidence="10">
    <location>
        <begin position="1248"/>
        <end position="1265"/>
    </location>
</feature>
<evidence type="ECO:0000256" key="7">
    <source>
        <dbReference type="ARBA" id="ARBA00023204"/>
    </source>
</evidence>
<name>A0AAV6PGA2_SOLSE</name>
<dbReference type="GO" id="GO:0005524">
    <property type="term" value="F:ATP binding"/>
    <property type="evidence" value="ECO:0007669"/>
    <property type="project" value="UniProtKB-KW"/>
</dbReference>
<evidence type="ECO:0000259" key="13">
    <source>
        <dbReference type="Pfam" id="PF14214"/>
    </source>
</evidence>
<feature type="region of interest" description="Disordered" evidence="10">
    <location>
        <begin position="420"/>
        <end position="455"/>
    </location>
</feature>
<dbReference type="GO" id="GO:0006310">
    <property type="term" value="P:DNA recombination"/>
    <property type="evidence" value="ECO:0007669"/>
    <property type="project" value="UniProtKB-KW"/>
</dbReference>
<comment type="caution">
    <text evidence="16">The sequence shown here is derived from an EMBL/GenBank/DDBJ whole genome shotgun (WGS) entry which is preliminary data.</text>
</comment>
<feature type="compositionally biased region" description="Basic residues" evidence="10">
    <location>
        <begin position="911"/>
        <end position="921"/>
    </location>
</feature>
<feature type="compositionally biased region" description="Polar residues" evidence="10">
    <location>
        <begin position="699"/>
        <end position="708"/>
    </location>
</feature>
<evidence type="ECO:0000313" key="17">
    <source>
        <dbReference type="Proteomes" id="UP000693946"/>
    </source>
</evidence>
<evidence type="ECO:0000256" key="4">
    <source>
        <dbReference type="ARBA" id="ARBA00022806"/>
    </source>
</evidence>
<dbReference type="InterPro" id="IPR010285">
    <property type="entry name" value="DNA_helicase_pif1-like_DEAD"/>
</dbReference>
<feature type="compositionally biased region" description="Low complexity" evidence="10">
    <location>
        <begin position="352"/>
        <end position="362"/>
    </location>
</feature>
<evidence type="ECO:0000256" key="9">
    <source>
        <dbReference type="RuleBase" id="RU363044"/>
    </source>
</evidence>
<keyword evidence="9" id="KW-0233">DNA recombination</keyword>
<feature type="region of interest" description="Disordered" evidence="10">
    <location>
        <begin position="768"/>
        <end position="830"/>
    </location>
</feature>
<dbReference type="CDD" id="cd18809">
    <property type="entry name" value="SF1_C_RecD"/>
    <property type="match status" value="1"/>
</dbReference>
<dbReference type="Pfam" id="PF03372">
    <property type="entry name" value="Exo_endo_phos"/>
    <property type="match status" value="1"/>
</dbReference>
<evidence type="ECO:0000256" key="6">
    <source>
        <dbReference type="ARBA" id="ARBA00023125"/>
    </source>
</evidence>
<evidence type="ECO:0000256" key="10">
    <source>
        <dbReference type="SAM" id="MobiDB-lite"/>
    </source>
</evidence>
<keyword evidence="4 9" id="KW-0347">Helicase</keyword>
<evidence type="ECO:0000259" key="15">
    <source>
        <dbReference type="Pfam" id="PF21530"/>
    </source>
</evidence>
<comment type="cofactor">
    <cofactor evidence="9">
        <name>Mg(2+)</name>
        <dbReference type="ChEBI" id="CHEBI:18420"/>
    </cofactor>
</comment>
<comment type="catalytic activity">
    <reaction evidence="9">
        <text>ATP + H2O = ADP + phosphate + H(+)</text>
        <dbReference type="Rhea" id="RHEA:13065"/>
        <dbReference type="ChEBI" id="CHEBI:15377"/>
        <dbReference type="ChEBI" id="CHEBI:15378"/>
        <dbReference type="ChEBI" id="CHEBI:30616"/>
        <dbReference type="ChEBI" id="CHEBI:43474"/>
        <dbReference type="ChEBI" id="CHEBI:456216"/>
        <dbReference type="EC" id="5.6.2.3"/>
    </reaction>
</comment>
<dbReference type="InterPro" id="IPR025476">
    <property type="entry name" value="Helitron_helicase-like"/>
</dbReference>
<comment type="similarity">
    <text evidence="9">Belongs to the helicase family.</text>
</comment>
<dbReference type="Pfam" id="PF21530">
    <property type="entry name" value="Pif1_2B_dom"/>
    <property type="match status" value="1"/>
</dbReference>
<proteinExistence type="inferred from homology"/>
<feature type="region of interest" description="Disordered" evidence="10">
    <location>
        <begin position="352"/>
        <end position="401"/>
    </location>
</feature>
<feature type="region of interest" description="Disordered" evidence="10">
    <location>
        <begin position="1"/>
        <end position="38"/>
    </location>
</feature>
<dbReference type="GO" id="GO:0016787">
    <property type="term" value="F:hydrolase activity"/>
    <property type="evidence" value="ECO:0007669"/>
    <property type="project" value="UniProtKB-KW"/>
</dbReference>
<keyword evidence="7 9" id="KW-0234">DNA repair</keyword>
<dbReference type="InterPro" id="IPR046700">
    <property type="entry name" value="DUF6570"/>
</dbReference>
<dbReference type="Pfam" id="PF05970">
    <property type="entry name" value="PIF1"/>
    <property type="match status" value="1"/>
</dbReference>
<evidence type="ECO:0000259" key="11">
    <source>
        <dbReference type="Pfam" id="PF03372"/>
    </source>
</evidence>
<feature type="region of interest" description="Disordered" evidence="10">
    <location>
        <begin position="689"/>
        <end position="717"/>
    </location>
</feature>
<dbReference type="Pfam" id="PF20209">
    <property type="entry name" value="DUF6570"/>
    <property type="match status" value="1"/>
</dbReference>
<feature type="domain" description="DUF6570" evidence="14">
    <location>
        <begin position="1106"/>
        <end position="1233"/>
    </location>
</feature>
<evidence type="ECO:0000256" key="5">
    <source>
        <dbReference type="ARBA" id="ARBA00022840"/>
    </source>
</evidence>
<feature type="compositionally biased region" description="Polar residues" evidence="10">
    <location>
        <begin position="750"/>
        <end position="762"/>
    </location>
</feature>
<dbReference type="Proteomes" id="UP000693946">
    <property type="component" value="Unassembled WGS sequence"/>
</dbReference>
<evidence type="ECO:0000259" key="14">
    <source>
        <dbReference type="Pfam" id="PF20209"/>
    </source>
</evidence>
<feature type="compositionally biased region" description="Basic residues" evidence="10">
    <location>
        <begin position="1671"/>
        <end position="1680"/>
    </location>
</feature>
<keyword evidence="8" id="KW-0413">Isomerase</keyword>
<evidence type="ECO:0000256" key="1">
    <source>
        <dbReference type="ARBA" id="ARBA00022741"/>
    </source>
</evidence>
<evidence type="ECO:0000256" key="3">
    <source>
        <dbReference type="ARBA" id="ARBA00022801"/>
    </source>
</evidence>
<accession>A0AAV6PGA2</accession>
<dbReference type="Pfam" id="PF14214">
    <property type="entry name" value="Helitron_like_N"/>
    <property type="match status" value="1"/>
</dbReference>
<feature type="compositionally biased region" description="Basic and acidic residues" evidence="10">
    <location>
        <begin position="1650"/>
        <end position="1670"/>
    </location>
</feature>
<feature type="region of interest" description="Disordered" evidence="10">
    <location>
        <begin position="907"/>
        <end position="930"/>
    </location>
</feature>
<feature type="compositionally biased region" description="Acidic residues" evidence="10">
    <location>
        <begin position="2046"/>
        <end position="2055"/>
    </location>
</feature>
<dbReference type="EMBL" id="JAGKHQ010001374">
    <property type="protein sequence ID" value="KAG7457315.1"/>
    <property type="molecule type" value="Genomic_DNA"/>
</dbReference>
<feature type="region of interest" description="Disordered" evidence="10">
    <location>
        <begin position="1631"/>
        <end position="1684"/>
    </location>
</feature>
<dbReference type="GO" id="GO:0043139">
    <property type="term" value="F:5'-3' DNA helicase activity"/>
    <property type="evidence" value="ECO:0007669"/>
    <property type="project" value="UniProtKB-EC"/>
</dbReference>
<evidence type="ECO:0000313" key="16">
    <source>
        <dbReference type="EMBL" id="KAG7457315.1"/>
    </source>
</evidence>
<sequence length="2797" mass="315850">MPRKGKRSQAQKLRWTKLDQDSPRACPPPADAPSRANYGTGVRLPVNPWPVSPFSGKQHKLVIPADAPDKKFVLVIGDSHLRGLVDGVHQMPPDRFSFGFMSTPGACAAELRTEVRNAVLPRDPDLVCVLAPGNNLEASCTVEQSGRDFGLLLTSVRSRWPQLYVMDFVPRLTVEAGLQELLRQEFHRVAARMGVMYLSVAEHFPLSRRKLWCRDGVHLSDKDGMNILVQLLWGATYKQFLTPAPVQQLSPKSTSSPRRFSPILVVRGEATVAQPNNPFDWAVVGRGRKGQPAPAMAQAPPLPLNPVVFSPEVLDVMDQFVPSQLETPASPASPKKDATPRAAVCLKTTTASAVSGPAPASPRQVTRVSAPTAELSAVEDASCSRAPVEQMMKTGPPPATSSIILDDAPSCSHDPVGKVTQAAAPTGEPSAVKDAASCSSSPVEPMMKTGTPPGKSSILLDDEPSCSHDPIGIASARREEHSLRATHSQNDSRYTSFSRNHQCTCIALTFLAFQSEDVHFTTPHLDRVLEQGDSLYVAIKQQLLFEKRFHSNHLAVEELPRQVLTDENIYGVRLSDVRCGYLKAQVNSPGRKQWWLPLAKQLKCLSRDVSLALLLVSPECFAVFRTRSGQYGIFDSHSRSARGLPSPSGRAIMMTFTHLHGLVNHIHRLFRERSAYASYEFVPLSFEREVASPRPPPQSNVTADVTESNVEDAPQPAAPKLCEEDQDHVSSVEDLPQPEAPKLCEEDQEQVSSVEDSPQSEAHNICEEDHDQQRGTFQEQPEIKTSKAAPNLSKLSKKRRQKAKRRACKEEQTQPQKSTARTRKLQSQKTKYATCPEFRVKKKRAVKTKYVEDRHFHKQRLLSSKRYYAKPHVQDKKKKNLVRRYKMDPDYQRTQKKFMAHRYRDPDFQSRHKKHMARKYKTNPDVSESKKAYNTRRYARDQRYRLKKMTTVHTRYHSDPDFRLHHIRSCAQHRRNKLASNATFQMHYRLQRALKIKEKYKHFRHRQQKPAKPVVDPVMEAAIFAFRETIRQGPTRVCTVCHRLLFPNQVKQCNRSKYVKNTRVASACLTGKYVHVCGGECSVPCTVPEERLQEWICPTCDGHLTRGQMPSMAVANKLELAPIPPELADLNVLERQLIAKILPFAKIVALPKGQQRAVRGAVVCVPSEVEKTVNCLPRPNPEAQLLQVKLKRHIKYKGHQHFYTVNMKSVLAGLATLKETHSEYHEIKIDESATFESLHDDREEEDQVQVSQSEAAAQPQQSNASEGDKEDVAPTSATGEQEQLRPGLALDTCMQPPDIAQEILSYGSGIFSIAPAQGNKPVGFFTIPKLESMAFPVQFPTGQNTLDEIRAIKLSPSIYFNVRLFSADFRFAGDQSYLFFAQFVTETHLANSSMSIQMRKGKTKSKDGRRISNRMLQDKNEVEKLIQNQDVTRFMQPLRGTPAYWNKTLKDLHAMARQLGKPTFFLTFSAAEMRWPEVIEGIKAQQGEGVHFSELDWNAKCDILRSNPVTVMRMFEKRVDALMTSLIMSPAQPIGEVMDYFYRVEFQARGSPHIHMLVWIKDAPVLGECMDEDVYRFVDRYISCEKPDPDVDPELHKIVSEVQVHSRNHSKSCKKGNVECRFGFPKLPMDRTILTYDTPSPEEEEDKDGDNDGGKDDREEESRRGKEAKSAGKKKAALVKKQKEARDKLKPLRNLLCDPNASFDTLTELLEKCNLTHEQYLDAVFDLTIGSVLYIKRRPNDCWINAYNPVLLRAWNANMDIQYVIDDYSCMAYMMSYLSKPEHEMTEHLKSVVGDVKKRKVNERDEMKLIMQAYSKHREVSAQEAVARTCSLPLKKCTRNVVFVQTDDNALKMSHPMSRLKNMSPEAEEVWMSGVPEKYEVRPAAPEFEFMCLAEFASEYRILYGRQTEGKRALPLQNDKGFIQKRTKGKCAVIRFPRFSEKKQPEKHYRRLLKLYFPHRSDKDLTSETCPTYEHFYKSGRKWDLEVKSIVDNNMKRYEGYGRQVNNALDKMRQMGPTLNAWNTFAPEVEVDRVECIEQRQHIDRSDDEDEEDGVPDYHVDPKSSAGVPGIVVPKLSPDFVRKMYQSLNQTQASVFYTVREWCLKRVWGDDPEQFFYLVSGGAGCGKSHLIKSVHQEATKILRQLPKIRDLADMSQPTVLLTAFTGTAAFNILGKTLHSILKLPRNLKPPYQGLGNSLDEVRATLANAEILVIDEISMVSKELFAYVHWRLQQIKGNRKPFGGMSVLAVGDFYQLPPPGKAKPLCVYEETVLDLWKDYFQMVNLTEIMRQKDDLAFAQLLNRIRVKPKTEPLASEDGALLATVVADVSDCPPQALHIFATNKEVDAHNAATVAALHQDIVDIPADDYKKDPRTGCMQAYAQPVKGGKRDLPDVLQAAAGVRVMVTRNLDVEDGLVNGTFGTIAHIVTRPGSHGKTTVTLLGLQLDNPSAGQRFRKKILGPSDNLAYIEKWEEKMSHKRMVRRQFPMKLAFACTAHKVQGMTLQSAVVSLKRVFEPGMAYVALSRTTSLQGLNITDFEESKIYADPDITSALEGMRRASFHGVMPLLHRVPLAEQTILTVIHHNTEGLTCHMDDIRAHHELRLADVFCVTETHLSGSVVPQTLHLDGYNIFTRNRHTSYTHYTDMATKDGGGVAVYCRNNLRAEARRYIQNVTDLEFVVVKVEGPVKALIATVYKPPNYSLAKFLPNLQSLLDSLDMMNHQPVIVCGDFNEDLLSGGKKSIREVFQSRGFTQLIATATTEKQTLLDHIYISQPQTCLQAGVLQTYYSYHQPVYCVLNV</sequence>
<feature type="region of interest" description="Disordered" evidence="10">
    <location>
        <begin position="2040"/>
        <end position="2061"/>
    </location>
</feature>
<dbReference type="PANTHER" id="PTHR47642">
    <property type="entry name" value="ATP-DEPENDENT DNA HELICASE"/>
    <property type="match status" value="1"/>
</dbReference>
<keyword evidence="1 9" id="KW-0547">Nucleotide-binding</keyword>
<feature type="domain" description="DNA helicase Pif1-like 2B" evidence="15">
    <location>
        <begin position="2393"/>
        <end position="2423"/>
    </location>
</feature>
<feature type="region of interest" description="Disordered" evidence="10">
    <location>
        <begin position="1238"/>
        <end position="1288"/>
    </location>
</feature>
<dbReference type="GO" id="GO:0006281">
    <property type="term" value="P:DNA repair"/>
    <property type="evidence" value="ECO:0007669"/>
    <property type="project" value="UniProtKB-KW"/>
</dbReference>
<dbReference type="InterPro" id="IPR005135">
    <property type="entry name" value="Endo/exonuclease/phosphatase"/>
</dbReference>
<gene>
    <name evidence="16" type="ORF">JOB18_030848</name>
</gene>
<feature type="compositionally biased region" description="Basic residues" evidence="10">
    <location>
        <begin position="795"/>
        <end position="807"/>
    </location>
</feature>
<keyword evidence="17" id="KW-1185">Reference proteome</keyword>
<dbReference type="InterPro" id="IPR051055">
    <property type="entry name" value="PIF1_helicase"/>
</dbReference>
<protein>
    <recommendedName>
        <fullName evidence="9">ATP-dependent DNA helicase</fullName>
        <ecNumber evidence="9">5.6.2.3</ecNumber>
    </recommendedName>
</protein>
<feature type="domain" description="DNA helicase Pif1-like DEAD-box helicase" evidence="12">
    <location>
        <begin position="2088"/>
        <end position="2293"/>
    </location>
</feature>